<name>A0A1L3ZYJ4_9SPHN</name>
<keyword evidence="1" id="KW-0472">Membrane</keyword>
<gene>
    <name evidence="2" type="ORF">BSL82_16570</name>
</gene>
<dbReference type="AlphaFoldDB" id="A0A1L3ZYJ4"/>
<dbReference type="EMBL" id="CP018221">
    <property type="protein sequence ID" value="API60704.1"/>
    <property type="molecule type" value="Genomic_DNA"/>
</dbReference>
<organism evidence="2 3">
    <name type="scientific">Tardibacter chloracetimidivorans</name>
    <dbReference type="NCBI Taxonomy" id="1921510"/>
    <lineage>
        <taxon>Bacteria</taxon>
        <taxon>Pseudomonadati</taxon>
        <taxon>Pseudomonadota</taxon>
        <taxon>Alphaproteobacteria</taxon>
        <taxon>Sphingomonadales</taxon>
        <taxon>Sphingomonadaceae</taxon>
        <taxon>Tardibacter</taxon>
    </lineage>
</organism>
<feature type="transmembrane region" description="Helical" evidence="1">
    <location>
        <begin position="45"/>
        <end position="66"/>
    </location>
</feature>
<reference evidence="3" key="1">
    <citation type="submission" date="2016-11" db="EMBL/GenBank/DDBJ databases">
        <title>Complete Genome Sequence of alachlor-degrading Sphingomonas sp. strain JJ-A5.</title>
        <authorList>
            <person name="Lee H."/>
            <person name="Ka J.-O."/>
        </authorList>
    </citation>
    <scope>NUCLEOTIDE SEQUENCE [LARGE SCALE GENOMIC DNA]</scope>
    <source>
        <strain evidence="3">JJ-A5</strain>
    </source>
</reference>
<accession>A0A1L3ZYJ4</accession>
<keyword evidence="1" id="KW-0812">Transmembrane</keyword>
<evidence type="ECO:0000313" key="2">
    <source>
        <dbReference type="EMBL" id="API60704.1"/>
    </source>
</evidence>
<dbReference type="STRING" id="1921510.BSL82_16570"/>
<dbReference type="OrthoDB" id="7410112at2"/>
<sequence length="74" mass="8200">MTNPEIHARNRYLVIQIVRMAGIAMVLLGILIWKGDLITPGGDAMIGAPITILGLIDVLIIPQLLARMWRSPRQ</sequence>
<protein>
    <submittedName>
        <fullName evidence="2">Uncharacterized protein</fullName>
    </submittedName>
</protein>
<keyword evidence="1" id="KW-1133">Transmembrane helix</keyword>
<evidence type="ECO:0000313" key="3">
    <source>
        <dbReference type="Proteomes" id="UP000182063"/>
    </source>
</evidence>
<dbReference type="KEGG" id="sphj:BSL82_16570"/>
<dbReference type="Proteomes" id="UP000182063">
    <property type="component" value="Chromosome"/>
</dbReference>
<evidence type="ECO:0000256" key="1">
    <source>
        <dbReference type="SAM" id="Phobius"/>
    </source>
</evidence>
<keyword evidence="3" id="KW-1185">Reference proteome</keyword>
<feature type="transmembrane region" description="Helical" evidence="1">
    <location>
        <begin position="12"/>
        <end position="33"/>
    </location>
</feature>
<dbReference type="RefSeq" id="WP_072598362.1">
    <property type="nucleotide sequence ID" value="NZ_CP018221.1"/>
</dbReference>
<proteinExistence type="predicted"/>